<dbReference type="AlphaFoldDB" id="A0AAE9ZX93"/>
<feature type="signal peptide" evidence="10">
    <location>
        <begin position="1"/>
        <end position="24"/>
    </location>
</feature>
<dbReference type="GO" id="GO:0015031">
    <property type="term" value="P:protein transport"/>
    <property type="evidence" value="ECO:0007669"/>
    <property type="project" value="UniProtKB-KW"/>
</dbReference>
<feature type="domain" description="TonB C-terminal" evidence="11">
    <location>
        <begin position="46"/>
        <end position="137"/>
    </location>
</feature>
<dbReference type="GO" id="GO:0098797">
    <property type="term" value="C:plasma membrane protein complex"/>
    <property type="evidence" value="ECO:0007669"/>
    <property type="project" value="TreeGrafter"/>
</dbReference>
<dbReference type="Gene3D" id="3.30.1150.10">
    <property type="match status" value="1"/>
</dbReference>
<evidence type="ECO:0000256" key="6">
    <source>
        <dbReference type="ARBA" id="ARBA00022692"/>
    </source>
</evidence>
<dbReference type="PANTHER" id="PTHR33446:SF2">
    <property type="entry name" value="PROTEIN TONB"/>
    <property type="match status" value="1"/>
</dbReference>
<evidence type="ECO:0000313" key="12">
    <source>
        <dbReference type="EMBL" id="WED64769.1"/>
    </source>
</evidence>
<dbReference type="KEGG" id="slom:PXH66_20690"/>
<dbReference type="GO" id="GO:0055085">
    <property type="term" value="P:transmembrane transport"/>
    <property type="evidence" value="ECO:0007669"/>
    <property type="project" value="InterPro"/>
</dbReference>
<evidence type="ECO:0000256" key="9">
    <source>
        <dbReference type="ARBA" id="ARBA00023136"/>
    </source>
</evidence>
<dbReference type="InterPro" id="IPR051045">
    <property type="entry name" value="TonB-dependent_transducer"/>
</dbReference>
<dbReference type="SUPFAM" id="SSF74653">
    <property type="entry name" value="TolA/TonB C-terminal domain"/>
    <property type="match status" value="1"/>
</dbReference>
<evidence type="ECO:0000256" key="5">
    <source>
        <dbReference type="ARBA" id="ARBA00022519"/>
    </source>
</evidence>
<evidence type="ECO:0000256" key="1">
    <source>
        <dbReference type="ARBA" id="ARBA00004383"/>
    </source>
</evidence>
<dbReference type="PROSITE" id="PS52015">
    <property type="entry name" value="TONB_CTD"/>
    <property type="match status" value="1"/>
</dbReference>
<accession>A0AAE9ZX93</accession>
<gene>
    <name evidence="12" type="ORF">PXH66_20690</name>
</gene>
<feature type="chain" id="PRO_5042254240" evidence="10">
    <location>
        <begin position="25"/>
        <end position="137"/>
    </location>
</feature>
<reference evidence="12" key="1">
    <citation type="submission" date="2023-03" db="EMBL/GenBank/DDBJ databases">
        <title>Lomoglobus Profundus gen. nov., sp. nov., a novel member of the phylum Verrucomicrobia, isolated from deep-marine sediment of South China Sea.</title>
        <authorList>
            <person name="Ahmad T."/>
            <person name="Ishaq S.E."/>
            <person name="Wang F."/>
        </authorList>
    </citation>
    <scope>NUCLEOTIDE SEQUENCE</scope>
    <source>
        <strain evidence="12">LMO-M01</strain>
    </source>
</reference>
<keyword evidence="3" id="KW-0813">Transport</keyword>
<organism evidence="12 13">
    <name type="scientific">Synoicihabitans lomoniglobus</name>
    <dbReference type="NCBI Taxonomy" id="2909285"/>
    <lineage>
        <taxon>Bacteria</taxon>
        <taxon>Pseudomonadati</taxon>
        <taxon>Verrucomicrobiota</taxon>
        <taxon>Opitutia</taxon>
        <taxon>Opitutales</taxon>
        <taxon>Opitutaceae</taxon>
        <taxon>Synoicihabitans</taxon>
    </lineage>
</organism>
<comment type="subcellular location">
    <subcellularLocation>
        <location evidence="1">Cell inner membrane</location>
        <topology evidence="1">Single-pass membrane protein</topology>
        <orientation evidence="1">Periplasmic side</orientation>
    </subcellularLocation>
</comment>
<proteinExistence type="inferred from homology"/>
<comment type="similarity">
    <text evidence="2">Belongs to the TonB family.</text>
</comment>
<evidence type="ECO:0000256" key="2">
    <source>
        <dbReference type="ARBA" id="ARBA00006555"/>
    </source>
</evidence>
<keyword evidence="7" id="KW-0653">Protein transport</keyword>
<evidence type="ECO:0000256" key="10">
    <source>
        <dbReference type="SAM" id="SignalP"/>
    </source>
</evidence>
<evidence type="ECO:0000256" key="3">
    <source>
        <dbReference type="ARBA" id="ARBA00022448"/>
    </source>
</evidence>
<evidence type="ECO:0000256" key="8">
    <source>
        <dbReference type="ARBA" id="ARBA00022989"/>
    </source>
</evidence>
<evidence type="ECO:0000313" key="13">
    <source>
        <dbReference type="Proteomes" id="UP001218638"/>
    </source>
</evidence>
<evidence type="ECO:0000259" key="11">
    <source>
        <dbReference type="PROSITE" id="PS52015"/>
    </source>
</evidence>
<dbReference type="Proteomes" id="UP001218638">
    <property type="component" value="Chromosome"/>
</dbReference>
<dbReference type="NCBIfam" id="TIGR01352">
    <property type="entry name" value="tonB_Cterm"/>
    <property type="match status" value="1"/>
</dbReference>
<keyword evidence="9" id="KW-0472">Membrane</keyword>
<keyword evidence="13" id="KW-1185">Reference proteome</keyword>
<keyword evidence="6" id="KW-0812">Transmembrane</keyword>
<keyword evidence="4" id="KW-1003">Cell membrane</keyword>
<protein>
    <submittedName>
        <fullName evidence="12">Energy transducer TonB</fullName>
    </submittedName>
</protein>
<name>A0AAE9ZX93_9BACT</name>
<keyword evidence="8" id="KW-1133">Transmembrane helix</keyword>
<keyword evidence="5" id="KW-0997">Cell inner membrane</keyword>
<dbReference type="EMBL" id="CP119075">
    <property type="protein sequence ID" value="WED64769.1"/>
    <property type="molecule type" value="Genomic_DNA"/>
</dbReference>
<dbReference type="InterPro" id="IPR006260">
    <property type="entry name" value="TonB/TolA_C"/>
</dbReference>
<dbReference type="GO" id="GO:0031992">
    <property type="term" value="F:energy transducer activity"/>
    <property type="evidence" value="ECO:0007669"/>
    <property type="project" value="TreeGrafter"/>
</dbReference>
<keyword evidence="10" id="KW-0732">Signal</keyword>
<sequence length="137" mass="15127">MKSLFRSSLLVLALLSLPVTIATAKPRPAPEPDAVVTINDVRYPVFTTESLKPLKTKRPIYPKEARRDEVQGNALVVVLVDPAGMPREVSLKLSEPTPAFGEAALAAVKQWKFRPYVWNGEPAAYIIQVPVAFRFAD</sequence>
<evidence type="ECO:0000256" key="7">
    <source>
        <dbReference type="ARBA" id="ARBA00022927"/>
    </source>
</evidence>
<dbReference type="PANTHER" id="PTHR33446">
    <property type="entry name" value="PROTEIN TONB-RELATED"/>
    <property type="match status" value="1"/>
</dbReference>
<evidence type="ECO:0000256" key="4">
    <source>
        <dbReference type="ARBA" id="ARBA00022475"/>
    </source>
</evidence>
<dbReference type="Pfam" id="PF03544">
    <property type="entry name" value="TonB_C"/>
    <property type="match status" value="1"/>
</dbReference>
<dbReference type="RefSeq" id="WP_330931968.1">
    <property type="nucleotide sequence ID" value="NZ_CP119075.1"/>
</dbReference>
<dbReference type="InterPro" id="IPR037682">
    <property type="entry name" value="TonB_C"/>
</dbReference>